<dbReference type="STRING" id="1592317.DPF_1385"/>
<accession>A0A194AIU5</accession>
<organism evidence="1 2">
    <name type="scientific">Desulfoplanes formicivorans</name>
    <dbReference type="NCBI Taxonomy" id="1592317"/>
    <lineage>
        <taxon>Bacteria</taxon>
        <taxon>Pseudomonadati</taxon>
        <taxon>Thermodesulfobacteriota</taxon>
        <taxon>Desulfovibrionia</taxon>
        <taxon>Desulfovibrionales</taxon>
        <taxon>Desulfoplanaceae</taxon>
        <taxon>Desulfoplanes</taxon>
    </lineage>
</organism>
<dbReference type="AlphaFoldDB" id="A0A194AIU5"/>
<sequence>MPSLDVFFREAGLKRLVHFPEGFRKAVLGNPDLCQDEKMVLATLLYLDSQGKLVTFRDALPRMTGLPMAGCEACLKSLARQGLIAYTRSVLRLRVKPLSYTPSPHE</sequence>
<evidence type="ECO:0000313" key="1">
    <source>
        <dbReference type="EMBL" id="GAU08669.1"/>
    </source>
</evidence>
<reference evidence="2" key="1">
    <citation type="submission" date="2016-06" db="EMBL/GenBank/DDBJ databases">
        <title>Draft genome sequence of Desulfoplanes formicivorans strain Pf12B.</title>
        <authorList>
            <person name="Watanabe M."/>
            <person name="Kojima H."/>
            <person name="Fukui M."/>
        </authorList>
    </citation>
    <scope>NUCLEOTIDE SEQUENCE [LARGE SCALE GENOMIC DNA]</scope>
    <source>
        <strain evidence="2">Pf12B</strain>
    </source>
</reference>
<dbReference type="Proteomes" id="UP000095200">
    <property type="component" value="Unassembled WGS sequence"/>
</dbReference>
<name>A0A194AIU5_9BACT</name>
<dbReference type="EMBL" id="BDFE01000015">
    <property type="protein sequence ID" value="GAU08669.1"/>
    <property type="molecule type" value="Genomic_DNA"/>
</dbReference>
<protein>
    <submittedName>
        <fullName evidence="1">Uncharacterized protein</fullName>
    </submittedName>
</protein>
<proteinExistence type="predicted"/>
<gene>
    <name evidence="1" type="ORF">DPF_1385</name>
</gene>
<keyword evidence="2" id="KW-1185">Reference proteome</keyword>
<comment type="caution">
    <text evidence="1">The sequence shown here is derived from an EMBL/GenBank/DDBJ whole genome shotgun (WGS) entry which is preliminary data.</text>
</comment>
<evidence type="ECO:0000313" key="2">
    <source>
        <dbReference type="Proteomes" id="UP000095200"/>
    </source>
</evidence>
<dbReference type="RefSeq" id="WP_141721080.1">
    <property type="nucleotide sequence ID" value="NZ_BDFE01000015.1"/>
</dbReference>